<dbReference type="EMBL" id="QKXC01000002">
    <property type="protein sequence ID" value="RBR27124.1"/>
    <property type="molecule type" value="Genomic_DNA"/>
</dbReference>
<comment type="caution">
    <text evidence="1">The sequence shown here is derived from an EMBL/GenBank/DDBJ whole genome shotgun (WGS) entry which is preliminary data.</text>
</comment>
<name>A0A366SCT4_9HYPO</name>
<dbReference type="Proteomes" id="UP000253153">
    <property type="component" value="Unassembled WGS sequence"/>
</dbReference>
<evidence type="ECO:0000313" key="1">
    <source>
        <dbReference type="EMBL" id="RBR27124.1"/>
    </source>
</evidence>
<gene>
    <name evidence="1" type="ORF">FIESC28_00068</name>
</gene>
<dbReference type="OrthoDB" id="5272229at2759"/>
<sequence>MASLKVWTVISRNYRVFDQSGRLPFTIIFGICRRDDTDPRPLRIHTKGTIFDVPYALSNDLLQLREYNPRTKQYVRLDVGELDNIDSPDQYFTLLSPVGRAGNWRNWITEYHYRVEPNSELASFFKAGKEYAVQNVSGWQLGPSAYDFVDKKEPRQTDRCQLISRRVDGQAIFEVMESLLWPPELQTKMQLKTSDNATWLAISVTNMGSEPVSVQTRGRQSFLVQHGAYDVTPDDNRPRILDENPAPEETIQILDLSTNGIVQGPRSPGLCGGRLPQHDSRPELDVLTTLRPGVPLVRDVDVSNFLSELPDGRYGLKMEPRGMWWCLGDCEEFRKICEDGRVPRDSFQMMIPPLMLECDDLVEVRVENGVAMMQSAV</sequence>
<dbReference type="AlphaFoldDB" id="A0A366SCT4"/>
<proteinExistence type="predicted"/>
<dbReference type="GeneID" id="41989515"/>
<accession>A0A366SCT4</accession>
<keyword evidence="2" id="KW-1185">Reference proteome</keyword>
<evidence type="ECO:0000313" key="2">
    <source>
        <dbReference type="Proteomes" id="UP000253153"/>
    </source>
</evidence>
<reference evidence="1 2" key="1">
    <citation type="submission" date="2018-06" db="EMBL/GenBank/DDBJ databases">
        <title>Fusarium incarnatum-equiseti species complex species 28.</title>
        <authorList>
            <person name="Gardiner D.M."/>
        </authorList>
    </citation>
    <scope>NUCLEOTIDE SEQUENCE [LARGE SCALE GENOMIC DNA]</scope>
    <source>
        <strain evidence="1 2">FIESC_28</strain>
    </source>
</reference>
<organism evidence="1 2">
    <name type="scientific">Fusarium coffeatum</name>
    <dbReference type="NCBI Taxonomy" id="231269"/>
    <lineage>
        <taxon>Eukaryota</taxon>
        <taxon>Fungi</taxon>
        <taxon>Dikarya</taxon>
        <taxon>Ascomycota</taxon>
        <taxon>Pezizomycotina</taxon>
        <taxon>Sordariomycetes</taxon>
        <taxon>Hypocreomycetidae</taxon>
        <taxon>Hypocreales</taxon>
        <taxon>Nectriaceae</taxon>
        <taxon>Fusarium</taxon>
        <taxon>Fusarium incarnatum-equiseti species complex</taxon>
    </lineage>
</organism>
<dbReference type="RefSeq" id="XP_031021715.1">
    <property type="nucleotide sequence ID" value="XM_031154219.1"/>
</dbReference>
<protein>
    <submittedName>
        <fullName evidence="1">Uncharacterized protein</fullName>
    </submittedName>
</protein>